<dbReference type="Proteomes" id="UP000186601">
    <property type="component" value="Unassembled WGS sequence"/>
</dbReference>
<comment type="caution">
    <text evidence="1">The sequence shown here is derived from an EMBL/GenBank/DDBJ whole genome shotgun (WGS) entry which is preliminary data.</text>
</comment>
<proteinExistence type="predicted"/>
<gene>
    <name evidence="1" type="ORF">PHLCEN_2v10031</name>
</gene>
<accession>A0A2R6NP35</accession>
<keyword evidence="2" id="KW-1185">Reference proteome</keyword>
<dbReference type="AlphaFoldDB" id="A0A2R6NP35"/>
<sequence>MLVYKFGAGLLMNTMWNVDYLGRQCSNDLAAVVEGVAKGLGHDEEQCAERGMALHEGGTAALLEAVMNGVNPGIRSLSRFGRVIMENVVFIVN</sequence>
<evidence type="ECO:0000313" key="2">
    <source>
        <dbReference type="Proteomes" id="UP000186601"/>
    </source>
</evidence>
<organism evidence="1 2">
    <name type="scientific">Hermanssonia centrifuga</name>
    <dbReference type="NCBI Taxonomy" id="98765"/>
    <lineage>
        <taxon>Eukaryota</taxon>
        <taxon>Fungi</taxon>
        <taxon>Dikarya</taxon>
        <taxon>Basidiomycota</taxon>
        <taxon>Agaricomycotina</taxon>
        <taxon>Agaricomycetes</taxon>
        <taxon>Polyporales</taxon>
        <taxon>Meruliaceae</taxon>
        <taxon>Hermanssonia</taxon>
    </lineage>
</organism>
<reference evidence="1 2" key="1">
    <citation type="submission" date="2018-02" db="EMBL/GenBank/DDBJ databases">
        <title>Genome sequence of the basidiomycete white-rot fungus Phlebia centrifuga.</title>
        <authorList>
            <person name="Granchi Z."/>
            <person name="Peng M."/>
            <person name="de Vries R.P."/>
            <person name="Hilden K."/>
            <person name="Makela M.R."/>
            <person name="Grigoriev I."/>
            <person name="Riley R."/>
        </authorList>
    </citation>
    <scope>NUCLEOTIDE SEQUENCE [LARGE SCALE GENOMIC DNA]</scope>
    <source>
        <strain evidence="1 2">FBCC195</strain>
    </source>
</reference>
<protein>
    <submittedName>
        <fullName evidence="1">Uncharacterized protein</fullName>
    </submittedName>
</protein>
<evidence type="ECO:0000313" key="1">
    <source>
        <dbReference type="EMBL" id="PSR74200.1"/>
    </source>
</evidence>
<dbReference type="EMBL" id="MLYV02001013">
    <property type="protein sequence ID" value="PSR74200.1"/>
    <property type="molecule type" value="Genomic_DNA"/>
</dbReference>
<name>A0A2R6NP35_9APHY</name>